<dbReference type="EMBL" id="LAZR01010212">
    <property type="protein sequence ID" value="KKM68193.1"/>
    <property type="molecule type" value="Genomic_DNA"/>
</dbReference>
<organism evidence="1">
    <name type="scientific">marine sediment metagenome</name>
    <dbReference type="NCBI Taxonomy" id="412755"/>
    <lineage>
        <taxon>unclassified sequences</taxon>
        <taxon>metagenomes</taxon>
        <taxon>ecological metagenomes</taxon>
    </lineage>
</organism>
<dbReference type="InterPro" id="IPR027417">
    <property type="entry name" value="P-loop_NTPase"/>
</dbReference>
<accession>A0A0F9JEY7</accession>
<sequence length="361" mass="39997">MNLRDAKTLIRKLFLRQIETGERFSIELVSGPGMGKSEGVAQVAHELSTLPPDKGGLGEPCGFLPFFLSTKEAPDIGGFGLPAKDTDGTPIMKWTKAPWMPTADSPKHGIVFLDEFRQSNHDVQKPSAELLLNGAVGDSKLPITWMVLAASNREKDRSGVQRELAFVANRRMEIKVEPNLDAWVDWAERRAIHWAAVAFAKHQPGLIFGEAVPEKPGPFCTPRSFVKMSHMIGELPDEMFTEACAGLIGEGTAAQFVAFLRVVEQLPSFDEIIANPKKCRLPEKDRPDAQYATMQMIAHRVDDDSATPAFSYLKRMPKEFQVAGLKATLRRCPAVLRSKDFSAWVRENKDLLVNANLLDAS</sequence>
<dbReference type="Gene3D" id="3.40.50.300">
    <property type="entry name" value="P-loop containing nucleotide triphosphate hydrolases"/>
    <property type="match status" value="1"/>
</dbReference>
<reference evidence="1" key="1">
    <citation type="journal article" date="2015" name="Nature">
        <title>Complex archaea that bridge the gap between prokaryotes and eukaryotes.</title>
        <authorList>
            <person name="Spang A."/>
            <person name="Saw J.H."/>
            <person name="Jorgensen S.L."/>
            <person name="Zaremba-Niedzwiedzka K."/>
            <person name="Martijn J."/>
            <person name="Lind A.E."/>
            <person name="van Eijk R."/>
            <person name="Schleper C."/>
            <person name="Guy L."/>
            <person name="Ettema T.J."/>
        </authorList>
    </citation>
    <scope>NUCLEOTIDE SEQUENCE</scope>
</reference>
<comment type="caution">
    <text evidence="1">The sequence shown here is derived from an EMBL/GenBank/DDBJ whole genome shotgun (WGS) entry which is preliminary data.</text>
</comment>
<dbReference type="AlphaFoldDB" id="A0A0F9JEY7"/>
<evidence type="ECO:0008006" key="2">
    <source>
        <dbReference type="Google" id="ProtNLM"/>
    </source>
</evidence>
<proteinExistence type="predicted"/>
<protein>
    <recommendedName>
        <fullName evidence="2">ATPase dynein-related AAA domain-containing protein</fullName>
    </recommendedName>
</protein>
<evidence type="ECO:0000313" key="1">
    <source>
        <dbReference type="EMBL" id="KKM68193.1"/>
    </source>
</evidence>
<gene>
    <name evidence="1" type="ORF">LCGC14_1463330</name>
</gene>
<name>A0A0F9JEY7_9ZZZZ</name>